<dbReference type="Gene3D" id="3.90.220.20">
    <property type="entry name" value="DNA methylase specificity domains"/>
    <property type="match status" value="2"/>
</dbReference>
<dbReference type="InterPro" id="IPR052021">
    <property type="entry name" value="Type-I_RS_S_subunit"/>
</dbReference>
<feature type="coiled-coil region" evidence="4">
    <location>
        <begin position="158"/>
        <end position="185"/>
    </location>
</feature>
<keyword evidence="2" id="KW-0680">Restriction system</keyword>
<dbReference type="REBASE" id="108974">
    <property type="entry name" value="S.Mth55ORF2018P"/>
</dbReference>
<dbReference type="InterPro" id="IPR044946">
    <property type="entry name" value="Restrct_endonuc_typeI_TRD_sf"/>
</dbReference>
<evidence type="ECO:0000256" key="1">
    <source>
        <dbReference type="ARBA" id="ARBA00010923"/>
    </source>
</evidence>
<reference evidence="6 7" key="1">
    <citation type="submission" date="2014-07" db="EMBL/GenBank/DDBJ databases">
        <title>Methanogenic archaea and the global carbon cycle.</title>
        <authorList>
            <person name="Henriksen J.R."/>
            <person name="Luke J."/>
            <person name="Reinhart S."/>
            <person name="Benedict M.N."/>
            <person name="Youngblut N.D."/>
            <person name="Metcalf M.E."/>
            <person name="Whitaker R.J."/>
            <person name="Metcalf W.W."/>
        </authorList>
    </citation>
    <scope>NUCLEOTIDE SEQUENCE [LARGE SCALE GENOMIC DNA]</scope>
    <source>
        <strain evidence="6 7">CHTI-55</strain>
    </source>
</reference>
<dbReference type="KEGG" id="mthe:MSTHC_2019"/>
<feature type="domain" description="Type I restriction modification DNA specificity" evidence="5">
    <location>
        <begin position="2"/>
        <end position="172"/>
    </location>
</feature>
<evidence type="ECO:0000313" key="7">
    <source>
        <dbReference type="Proteomes" id="UP000056925"/>
    </source>
</evidence>
<protein>
    <submittedName>
        <fullName evidence="6">Type I restriction-modification system, specificity subunit S</fullName>
        <ecNumber evidence="6">3.1.21.3</ecNumber>
    </submittedName>
</protein>
<dbReference type="GO" id="GO:0009307">
    <property type="term" value="P:DNA restriction-modification system"/>
    <property type="evidence" value="ECO:0007669"/>
    <property type="project" value="UniProtKB-KW"/>
</dbReference>
<proteinExistence type="inferred from homology"/>
<dbReference type="PATRIC" id="fig|1434121.4.peg.2460"/>
<dbReference type="InterPro" id="IPR000055">
    <property type="entry name" value="Restrct_endonuc_typeI_TRD"/>
</dbReference>
<dbReference type="SUPFAM" id="SSF116734">
    <property type="entry name" value="DNA methylase specificity domain"/>
    <property type="match status" value="2"/>
</dbReference>
<evidence type="ECO:0000313" key="6">
    <source>
        <dbReference type="EMBL" id="AKB16337.1"/>
    </source>
</evidence>
<dbReference type="PANTHER" id="PTHR30408">
    <property type="entry name" value="TYPE-1 RESTRICTION ENZYME ECOKI SPECIFICITY PROTEIN"/>
    <property type="match status" value="1"/>
</dbReference>
<organism evidence="6 7">
    <name type="scientific">Methanosarcina thermophila CHTI-55</name>
    <dbReference type="NCBI Taxonomy" id="1434121"/>
    <lineage>
        <taxon>Archaea</taxon>
        <taxon>Methanobacteriati</taxon>
        <taxon>Methanobacteriota</taxon>
        <taxon>Stenosarchaea group</taxon>
        <taxon>Methanomicrobia</taxon>
        <taxon>Methanosarcinales</taxon>
        <taxon>Methanosarcinaceae</taxon>
        <taxon>Methanosarcina</taxon>
    </lineage>
</organism>
<feature type="domain" description="Type I restriction modification DNA specificity" evidence="5">
    <location>
        <begin position="198"/>
        <end position="359"/>
    </location>
</feature>
<dbReference type="PANTHER" id="PTHR30408:SF12">
    <property type="entry name" value="TYPE I RESTRICTION ENZYME MJAVIII SPECIFICITY SUBUNIT"/>
    <property type="match status" value="1"/>
</dbReference>
<keyword evidence="4" id="KW-0175">Coiled coil</keyword>
<comment type="similarity">
    <text evidence="1">Belongs to the type-I restriction system S methylase family.</text>
</comment>
<dbReference type="CDD" id="cd17253">
    <property type="entry name" value="RMtype1_S_Eco933I-TRD2-CR2_like"/>
    <property type="match status" value="1"/>
</dbReference>
<name>A0A0E3NGA0_METTE</name>
<evidence type="ECO:0000256" key="2">
    <source>
        <dbReference type="ARBA" id="ARBA00022747"/>
    </source>
</evidence>
<gene>
    <name evidence="6" type="ORF">MSTHC_2019</name>
</gene>
<dbReference type="EC" id="3.1.21.3" evidence="6"/>
<dbReference type="HOGENOM" id="CLU_021095_10_1_2"/>
<evidence type="ECO:0000256" key="3">
    <source>
        <dbReference type="ARBA" id="ARBA00023125"/>
    </source>
</evidence>
<keyword evidence="3" id="KW-0238">DNA-binding</keyword>
<accession>A0A0E3NGA0</accession>
<keyword evidence="6" id="KW-0378">Hydrolase</keyword>
<dbReference type="Proteomes" id="UP000056925">
    <property type="component" value="Chromosome"/>
</dbReference>
<dbReference type="GO" id="GO:0009035">
    <property type="term" value="F:type I site-specific deoxyribonuclease activity"/>
    <property type="evidence" value="ECO:0007669"/>
    <property type="project" value="UniProtKB-EC"/>
</dbReference>
<dbReference type="RefSeq" id="WP_054298411.1">
    <property type="nucleotide sequence ID" value="NZ_CP009502.1"/>
</dbReference>
<dbReference type="GeneID" id="53688428"/>
<dbReference type="EMBL" id="CP009502">
    <property type="protein sequence ID" value="AKB16337.1"/>
    <property type="molecule type" value="Genomic_DNA"/>
</dbReference>
<dbReference type="Pfam" id="PF01420">
    <property type="entry name" value="Methylase_S"/>
    <property type="match status" value="2"/>
</dbReference>
<evidence type="ECO:0000259" key="5">
    <source>
        <dbReference type="Pfam" id="PF01420"/>
    </source>
</evidence>
<dbReference type="GO" id="GO:0003677">
    <property type="term" value="F:DNA binding"/>
    <property type="evidence" value="ECO:0007669"/>
    <property type="project" value="UniProtKB-KW"/>
</dbReference>
<dbReference type="AlphaFoldDB" id="A0A0E3NGA0"/>
<evidence type="ECO:0000256" key="4">
    <source>
        <dbReference type="SAM" id="Coils"/>
    </source>
</evidence>
<sequence length="414" mass="46640">MSPWPAIELGKVAEIAAGGSAPQDPDDFSKVGIPFVRAGSLKPLIEGAIVESSLELLSEDVAKKHRLRLFPAGSVLFAKSGMSATKGLVYRLTSPAYVVNHLAAVIAGPNLDSGYLRHCLQVFSPTCLIQDEAYPSIRLSDITLMKIPLPPLDEQKKIADILDRAEALRAKRRAALAQLDELVQSIFIEMFGDPMKNPRGFNVVKLSEVSEVSSGLTLNSQRRSKKENLFPYLRVANVFRNKLDLSEIKYIHISDSETNKYMLKKDDVLIVEGHGNIEEIGRTAVWKGEIANCAHQNHIIKVRLDENYMRPYFASYFLNLYGNKGYFYYKSRTTSGLNTISTNKVRDVEIFLPPIDTQLMFEKIVLEIERRQQSQQQSLLEINNLFDALLHEAFTGKLFSNQFFDRKIEKGVKI</sequence>